<organism evidence="1 2">
    <name type="scientific">Enterocloster alcoholdehydrogenati</name>
    <dbReference type="NCBI Taxonomy" id="2547410"/>
    <lineage>
        <taxon>Bacteria</taxon>
        <taxon>Bacillati</taxon>
        <taxon>Bacillota</taxon>
        <taxon>Clostridia</taxon>
        <taxon>Lachnospirales</taxon>
        <taxon>Lachnospiraceae</taxon>
        <taxon>Enterocloster</taxon>
    </lineage>
</organism>
<dbReference type="EMBL" id="BAABXL010000001">
    <property type="protein sequence ID" value="GAA6267908.1"/>
    <property type="molecule type" value="Genomic_DNA"/>
</dbReference>
<proteinExistence type="predicted"/>
<dbReference type="Proteomes" id="UP001600894">
    <property type="component" value="Unassembled WGS sequence"/>
</dbReference>
<name>A0ABQ0AV50_9FIRM</name>
<evidence type="ECO:0000313" key="1">
    <source>
        <dbReference type="EMBL" id="GAA6267908.1"/>
    </source>
</evidence>
<comment type="caution">
    <text evidence="1">The sequence shown here is derived from an EMBL/GenBank/DDBJ whole genome shotgun (WGS) entry which is preliminary data.</text>
</comment>
<gene>
    <name evidence="1" type="ORF">F130042H8_09680</name>
</gene>
<sequence>MANTNTNSNICRSVFKSGESTTSKNQFTKMWIELINKIEKNKAVSLRK</sequence>
<reference evidence="1 2" key="1">
    <citation type="submission" date="2024-04" db="EMBL/GenBank/DDBJ databases">
        <title>Defined microbial consortia suppress multidrug-resistant proinflammatory Enterobacteriaceae via ecological control.</title>
        <authorList>
            <person name="Furuichi M."/>
            <person name="Kawaguchi T."/>
            <person name="Pust M."/>
            <person name="Yasuma K."/>
            <person name="Plichta D."/>
            <person name="Hasegawa N."/>
            <person name="Ohya T."/>
            <person name="Bhattarai S."/>
            <person name="Sasajima S."/>
            <person name="Aoto Y."/>
            <person name="Tuganbaev T."/>
            <person name="Yaginuma M."/>
            <person name="Ueda M."/>
            <person name="Okahashi N."/>
            <person name="Amafuji K."/>
            <person name="Kiridooshi Y."/>
            <person name="Sugita K."/>
            <person name="Strazar M."/>
            <person name="Skelly A."/>
            <person name="Suda W."/>
            <person name="Hattori M."/>
            <person name="Nakamoto N."/>
            <person name="Caballero S."/>
            <person name="Norman J."/>
            <person name="Olle B."/>
            <person name="Tanoue T."/>
            <person name="Arita M."/>
            <person name="Bucci V."/>
            <person name="Atarashi K."/>
            <person name="Xavier R."/>
            <person name="Honda K."/>
        </authorList>
    </citation>
    <scope>NUCLEOTIDE SEQUENCE [LARGE SCALE GENOMIC DNA]</scope>
    <source>
        <strain evidence="2">f13</strain>
    </source>
</reference>
<protein>
    <submittedName>
        <fullName evidence="1">Uncharacterized protein</fullName>
    </submittedName>
</protein>
<evidence type="ECO:0000313" key="2">
    <source>
        <dbReference type="Proteomes" id="UP001600894"/>
    </source>
</evidence>
<accession>A0ABQ0AV50</accession>
<keyword evidence="2" id="KW-1185">Reference proteome</keyword>